<dbReference type="Proteomes" id="UP000184063">
    <property type="component" value="Unassembled WGS sequence"/>
</dbReference>
<sequence>MNKERVRSMIVAQLLIPIPPSLAYESLRYMLTGTSLDNLRRIDIYLRHLALCSISGRCVDTLPLSLCLWD</sequence>
<gene>
    <name evidence="1" type="ORF">ASPFODRAFT_257306</name>
</gene>
<accession>A0A1M3TZW8</accession>
<reference evidence="2" key="1">
    <citation type="journal article" date="2017" name="Genome Biol.">
        <title>Comparative genomics reveals high biological diversity and specific adaptations in the industrially and medically important fungal genus Aspergillus.</title>
        <authorList>
            <person name="de Vries R.P."/>
            <person name="Riley R."/>
            <person name="Wiebenga A."/>
            <person name="Aguilar-Osorio G."/>
            <person name="Amillis S."/>
            <person name="Uchima C.A."/>
            <person name="Anderluh G."/>
            <person name="Asadollahi M."/>
            <person name="Askin M."/>
            <person name="Barry K."/>
            <person name="Battaglia E."/>
            <person name="Bayram O."/>
            <person name="Benocci T."/>
            <person name="Braus-Stromeyer S.A."/>
            <person name="Caldana C."/>
            <person name="Canovas D."/>
            <person name="Cerqueira G.C."/>
            <person name="Chen F."/>
            <person name="Chen W."/>
            <person name="Choi C."/>
            <person name="Clum A."/>
            <person name="Dos Santos R.A."/>
            <person name="Damasio A.R."/>
            <person name="Diallinas G."/>
            <person name="Emri T."/>
            <person name="Fekete E."/>
            <person name="Flipphi M."/>
            <person name="Freyberg S."/>
            <person name="Gallo A."/>
            <person name="Gournas C."/>
            <person name="Habgood R."/>
            <person name="Hainaut M."/>
            <person name="Harispe M.L."/>
            <person name="Henrissat B."/>
            <person name="Hilden K.S."/>
            <person name="Hope R."/>
            <person name="Hossain A."/>
            <person name="Karabika E."/>
            <person name="Karaffa L."/>
            <person name="Karanyi Z."/>
            <person name="Krasevec N."/>
            <person name="Kuo A."/>
            <person name="Kusch H."/>
            <person name="LaButti K."/>
            <person name="Lagendijk E.L."/>
            <person name="Lapidus A."/>
            <person name="Levasseur A."/>
            <person name="Lindquist E."/>
            <person name="Lipzen A."/>
            <person name="Logrieco A.F."/>
            <person name="MacCabe A."/>
            <person name="Maekelae M.R."/>
            <person name="Malavazi I."/>
            <person name="Melin P."/>
            <person name="Meyer V."/>
            <person name="Mielnichuk N."/>
            <person name="Miskei M."/>
            <person name="Molnar A.P."/>
            <person name="Mule G."/>
            <person name="Ngan C.Y."/>
            <person name="Orejas M."/>
            <person name="Orosz E."/>
            <person name="Ouedraogo J.P."/>
            <person name="Overkamp K.M."/>
            <person name="Park H.-S."/>
            <person name="Perrone G."/>
            <person name="Piumi F."/>
            <person name="Punt P.J."/>
            <person name="Ram A.F."/>
            <person name="Ramon A."/>
            <person name="Rauscher S."/>
            <person name="Record E."/>
            <person name="Riano-Pachon D.M."/>
            <person name="Robert V."/>
            <person name="Roehrig J."/>
            <person name="Ruller R."/>
            <person name="Salamov A."/>
            <person name="Salih N.S."/>
            <person name="Samson R.A."/>
            <person name="Sandor E."/>
            <person name="Sanguinetti M."/>
            <person name="Schuetze T."/>
            <person name="Sepcic K."/>
            <person name="Shelest E."/>
            <person name="Sherlock G."/>
            <person name="Sophianopoulou V."/>
            <person name="Squina F.M."/>
            <person name="Sun H."/>
            <person name="Susca A."/>
            <person name="Todd R.B."/>
            <person name="Tsang A."/>
            <person name="Unkles S.E."/>
            <person name="van de Wiele N."/>
            <person name="van Rossen-Uffink D."/>
            <person name="Oliveira J.V."/>
            <person name="Vesth T.C."/>
            <person name="Visser J."/>
            <person name="Yu J.-H."/>
            <person name="Zhou M."/>
            <person name="Andersen M.R."/>
            <person name="Archer D.B."/>
            <person name="Baker S.E."/>
            <person name="Benoit I."/>
            <person name="Brakhage A.A."/>
            <person name="Braus G.H."/>
            <person name="Fischer R."/>
            <person name="Frisvad J.C."/>
            <person name="Goldman G.H."/>
            <person name="Houbraken J."/>
            <person name="Oakley B."/>
            <person name="Pocsi I."/>
            <person name="Scazzocchio C."/>
            <person name="Seiboth B."/>
            <person name="vanKuyk P.A."/>
            <person name="Wortman J."/>
            <person name="Dyer P.S."/>
            <person name="Grigoriev I.V."/>
        </authorList>
    </citation>
    <scope>NUCLEOTIDE SEQUENCE [LARGE SCALE GENOMIC DNA]</scope>
    <source>
        <strain evidence="2">CBS 106.47</strain>
    </source>
</reference>
<dbReference type="AlphaFoldDB" id="A0A1M3TZW8"/>
<organism evidence="1 2">
    <name type="scientific">Aspergillus luchuensis (strain CBS 106.47)</name>
    <dbReference type="NCBI Taxonomy" id="1137211"/>
    <lineage>
        <taxon>Eukaryota</taxon>
        <taxon>Fungi</taxon>
        <taxon>Dikarya</taxon>
        <taxon>Ascomycota</taxon>
        <taxon>Pezizomycotina</taxon>
        <taxon>Eurotiomycetes</taxon>
        <taxon>Eurotiomycetidae</taxon>
        <taxon>Eurotiales</taxon>
        <taxon>Aspergillaceae</taxon>
        <taxon>Aspergillus</taxon>
        <taxon>Aspergillus subgen. Circumdati</taxon>
    </lineage>
</organism>
<name>A0A1M3TZW8_ASPLC</name>
<dbReference type="EMBL" id="KV878236">
    <property type="protein sequence ID" value="OJZ92323.1"/>
    <property type="molecule type" value="Genomic_DNA"/>
</dbReference>
<protein>
    <submittedName>
        <fullName evidence="1">Uncharacterized protein</fullName>
    </submittedName>
</protein>
<dbReference type="VEuPathDB" id="FungiDB:ASPFODRAFT_257306"/>
<evidence type="ECO:0000313" key="2">
    <source>
        <dbReference type="Proteomes" id="UP000184063"/>
    </source>
</evidence>
<proteinExistence type="predicted"/>
<evidence type="ECO:0000313" key="1">
    <source>
        <dbReference type="EMBL" id="OJZ92323.1"/>
    </source>
</evidence>